<evidence type="ECO:0000313" key="6">
    <source>
        <dbReference type="EMBL" id="MFD2841142.1"/>
    </source>
</evidence>
<comment type="caution">
    <text evidence="6">The sequence shown here is derived from an EMBL/GenBank/DDBJ whole genome shotgun (WGS) entry which is preliminary data.</text>
</comment>
<keyword evidence="7" id="KW-1185">Reference proteome</keyword>
<accession>A0ABW5XH18</accession>
<proteinExistence type="inferred from homology"/>
<organism evidence="6 7">
    <name type="scientific">Populibacterium corticicola</name>
    <dbReference type="NCBI Taxonomy" id="1812826"/>
    <lineage>
        <taxon>Bacteria</taxon>
        <taxon>Bacillati</taxon>
        <taxon>Actinomycetota</taxon>
        <taxon>Actinomycetes</taxon>
        <taxon>Micrococcales</taxon>
        <taxon>Jonesiaceae</taxon>
        <taxon>Populibacterium</taxon>
    </lineage>
</organism>
<evidence type="ECO:0000256" key="3">
    <source>
        <dbReference type="HAMAP-Rule" id="MF_01077"/>
    </source>
</evidence>
<dbReference type="EMBL" id="JBHUOP010000004">
    <property type="protein sequence ID" value="MFD2841142.1"/>
    <property type="molecule type" value="Genomic_DNA"/>
</dbReference>
<sequence>MTTPLTPEDLEAVLQPVVEQVGLYLEEVKVQASGKTTIVRVTVDALDVTAPAVTLDEVAVASRAISDALDEVPALRDAYTLEVSSPGTNRPLTTQRHFARAIGRLIAVKRTEGKDFTQRLLAVSDSTVEFEEVGTISLDDIRKAKVEVELKRAEQVADSELEDFHDGDADTGAKE</sequence>
<keyword evidence="1 3" id="KW-0963">Cytoplasm</keyword>
<dbReference type="Gene3D" id="3.30.300.70">
    <property type="entry name" value="RimP-like superfamily, N-terminal"/>
    <property type="match status" value="1"/>
</dbReference>
<dbReference type="InterPro" id="IPR028998">
    <property type="entry name" value="RimP_C"/>
</dbReference>
<dbReference type="Pfam" id="PF02576">
    <property type="entry name" value="RimP_N"/>
    <property type="match status" value="1"/>
</dbReference>
<dbReference type="InterPro" id="IPR035956">
    <property type="entry name" value="RimP_N_sf"/>
</dbReference>
<name>A0ABW5XH18_9MICO</name>
<evidence type="ECO:0000256" key="1">
    <source>
        <dbReference type="ARBA" id="ARBA00022490"/>
    </source>
</evidence>
<feature type="domain" description="Ribosome maturation factor RimP N-terminal" evidence="4">
    <location>
        <begin position="14"/>
        <end position="88"/>
    </location>
</feature>
<evidence type="ECO:0000259" key="5">
    <source>
        <dbReference type="Pfam" id="PF17384"/>
    </source>
</evidence>
<comment type="subcellular location">
    <subcellularLocation>
        <location evidence="3">Cytoplasm</location>
    </subcellularLocation>
</comment>
<dbReference type="SUPFAM" id="SSF75420">
    <property type="entry name" value="YhbC-like, N-terminal domain"/>
    <property type="match status" value="1"/>
</dbReference>
<feature type="domain" description="Ribosome maturation factor RimP C-terminal" evidence="5">
    <location>
        <begin position="92"/>
        <end position="149"/>
    </location>
</feature>
<dbReference type="InterPro" id="IPR028989">
    <property type="entry name" value="RimP_N"/>
</dbReference>
<dbReference type="RefSeq" id="WP_377467063.1">
    <property type="nucleotide sequence ID" value="NZ_JBHUOP010000004.1"/>
</dbReference>
<evidence type="ECO:0000313" key="7">
    <source>
        <dbReference type="Proteomes" id="UP001597391"/>
    </source>
</evidence>
<dbReference type="PANTHER" id="PTHR33867:SF1">
    <property type="entry name" value="RIBOSOME MATURATION FACTOR RIMP"/>
    <property type="match status" value="1"/>
</dbReference>
<dbReference type="Proteomes" id="UP001597391">
    <property type="component" value="Unassembled WGS sequence"/>
</dbReference>
<evidence type="ECO:0000259" key="4">
    <source>
        <dbReference type="Pfam" id="PF02576"/>
    </source>
</evidence>
<dbReference type="CDD" id="cd01734">
    <property type="entry name" value="YlxS_C"/>
    <property type="match status" value="1"/>
</dbReference>
<gene>
    <name evidence="3 6" type="primary">rimP</name>
    <name evidence="6" type="ORF">ACFSYH_11275</name>
</gene>
<dbReference type="InterPro" id="IPR036847">
    <property type="entry name" value="RimP_C_sf"/>
</dbReference>
<dbReference type="HAMAP" id="MF_01077">
    <property type="entry name" value="RimP"/>
    <property type="match status" value="1"/>
</dbReference>
<dbReference type="SUPFAM" id="SSF74942">
    <property type="entry name" value="YhbC-like, C-terminal domain"/>
    <property type="match status" value="1"/>
</dbReference>
<comment type="similarity">
    <text evidence="3">Belongs to the RimP family.</text>
</comment>
<keyword evidence="2 3" id="KW-0690">Ribosome biogenesis</keyword>
<reference evidence="7" key="1">
    <citation type="journal article" date="2019" name="Int. J. Syst. Evol. Microbiol.">
        <title>The Global Catalogue of Microorganisms (GCM) 10K type strain sequencing project: providing services to taxonomists for standard genome sequencing and annotation.</title>
        <authorList>
            <consortium name="The Broad Institute Genomics Platform"/>
            <consortium name="The Broad Institute Genome Sequencing Center for Infectious Disease"/>
            <person name="Wu L."/>
            <person name="Ma J."/>
        </authorList>
    </citation>
    <scope>NUCLEOTIDE SEQUENCE [LARGE SCALE GENOMIC DNA]</scope>
    <source>
        <strain evidence="7">KCTC 33576</strain>
    </source>
</reference>
<protein>
    <recommendedName>
        <fullName evidence="3">Ribosome maturation factor RimP</fullName>
    </recommendedName>
</protein>
<evidence type="ECO:0000256" key="2">
    <source>
        <dbReference type="ARBA" id="ARBA00022517"/>
    </source>
</evidence>
<dbReference type="InterPro" id="IPR003728">
    <property type="entry name" value="Ribosome_maturation_RimP"/>
</dbReference>
<dbReference type="Pfam" id="PF17384">
    <property type="entry name" value="DUF150_C"/>
    <property type="match status" value="1"/>
</dbReference>
<comment type="function">
    <text evidence="3">Required for maturation of 30S ribosomal subunits.</text>
</comment>
<dbReference type="PANTHER" id="PTHR33867">
    <property type="entry name" value="RIBOSOME MATURATION FACTOR RIMP"/>
    <property type="match status" value="1"/>
</dbReference>